<gene>
    <name evidence="1" type="ORF">PRUPE_3G133400</name>
</gene>
<proteinExistence type="predicted"/>
<dbReference type="Proteomes" id="UP000006882">
    <property type="component" value="Chromosome G3"/>
</dbReference>
<accession>A0A251PZL0</accession>
<evidence type="ECO:0000313" key="1">
    <source>
        <dbReference type="EMBL" id="ONI17003.1"/>
    </source>
</evidence>
<organism evidence="1 2">
    <name type="scientific">Prunus persica</name>
    <name type="common">Peach</name>
    <name type="synonym">Amygdalus persica</name>
    <dbReference type="NCBI Taxonomy" id="3760"/>
    <lineage>
        <taxon>Eukaryota</taxon>
        <taxon>Viridiplantae</taxon>
        <taxon>Streptophyta</taxon>
        <taxon>Embryophyta</taxon>
        <taxon>Tracheophyta</taxon>
        <taxon>Spermatophyta</taxon>
        <taxon>Magnoliopsida</taxon>
        <taxon>eudicotyledons</taxon>
        <taxon>Gunneridae</taxon>
        <taxon>Pentapetalae</taxon>
        <taxon>rosids</taxon>
        <taxon>fabids</taxon>
        <taxon>Rosales</taxon>
        <taxon>Rosaceae</taxon>
        <taxon>Amygdaloideae</taxon>
        <taxon>Amygdaleae</taxon>
        <taxon>Prunus</taxon>
    </lineage>
</organism>
<reference evidence="1 2" key="1">
    <citation type="journal article" date="2013" name="Nat. Genet.">
        <title>The high-quality draft genome of peach (Prunus persica) identifies unique patterns of genetic diversity, domestication and genome evolution.</title>
        <authorList>
            <consortium name="International Peach Genome Initiative"/>
            <person name="Verde I."/>
            <person name="Abbott A.G."/>
            <person name="Scalabrin S."/>
            <person name="Jung S."/>
            <person name="Shu S."/>
            <person name="Marroni F."/>
            <person name="Zhebentyayeva T."/>
            <person name="Dettori M.T."/>
            <person name="Grimwood J."/>
            <person name="Cattonaro F."/>
            <person name="Zuccolo A."/>
            <person name="Rossini L."/>
            <person name="Jenkins J."/>
            <person name="Vendramin E."/>
            <person name="Meisel L.A."/>
            <person name="Decroocq V."/>
            <person name="Sosinski B."/>
            <person name="Prochnik S."/>
            <person name="Mitros T."/>
            <person name="Policriti A."/>
            <person name="Cipriani G."/>
            <person name="Dondini L."/>
            <person name="Ficklin S."/>
            <person name="Goodstein D.M."/>
            <person name="Xuan P."/>
            <person name="Del Fabbro C."/>
            <person name="Aramini V."/>
            <person name="Copetti D."/>
            <person name="Gonzalez S."/>
            <person name="Horner D.S."/>
            <person name="Falchi R."/>
            <person name="Lucas S."/>
            <person name="Mica E."/>
            <person name="Maldonado J."/>
            <person name="Lazzari B."/>
            <person name="Bielenberg D."/>
            <person name="Pirona R."/>
            <person name="Miculan M."/>
            <person name="Barakat A."/>
            <person name="Testolin R."/>
            <person name="Stella A."/>
            <person name="Tartarini S."/>
            <person name="Tonutti P."/>
            <person name="Arus P."/>
            <person name="Orellana A."/>
            <person name="Wells C."/>
            <person name="Main D."/>
            <person name="Vizzotto G."/>
            <person name="Silva H."/>
            <person name="Salamini F."/>
            <person name="Schmutz J."/>
            <person name="Morgante M."/>
            <person name="Rokhsar D.S."/>
        </authorList>
    </citation>
    <scope>NUCLEOTIDE SEQUENCE [LARGE SCALE GENOMIC DNA]</scope>
    <source>
        <strain evidence="2">cv. Nemared</strain>
    </source>
</reference>
<name>A0A251PZL0_PRUPE</name>
<evidence type="ECO:0000313" key="2">
    <source>
        <dbReference type="Proteomes" id="UP000006882"/>
    </source>
</evidence>
<dbReference type="Gramene" id="ONI17003">
    <property type="protein sequence ID" value="ONI17003"/>
    <property type="gene ID" value="PRUPE_3G133400"/>
</dbReference>
<protein>
    <submittedName>
        <fullName evidence="1">Uncharacterized protein</fullName>
    </submittedName>
</protein>
<keyword evidence="2" id="KW-1185">Reference proteome</keyword>
<dbReference type="AlphaFoldDB" id="A0A251PZL0"/>
<sequence>MNKAQLLSFCLPHPTLEQSLRIVENLREKKRRWWSGNDADAIDGWLFCDCEFVVEGWRRLCFLSN</sequence>
<dbReference type="EMBL" id="CM007653">
    <property type="protein sequence ID" value="ONI17003.1"/>
    <property type="molecule type" value="Genomic_DNA"/>
</dbReference>